<dbReference type="InterPro" id="IPR021338">
    <property type="entry name" value="DUF2953"/>
</dbReference>
<evidence type="ECO:0000256" key="1">
    <source>
        <dbReference type="SAM" id="Phobius"/>
    </source>
</evidence>
<dbReference type="EMBL" id="CP066308">
    <property type="protein sequence ID" value="QQE75619.1"/>
    <property type="molecule type" value="Genomic_DNA"/>
</dbReference>
<organism evidence="2 4">
    <name type="scientific">Brevibacillus composti</name>
    <dbReference type="NCBI Taxonomy" id="2796470"/>
    <lineage>
        <taxon>Bacteria</taxon>
        <taxon>Bacillati</taxon>
        <taxon>Bacillota</taxon>
        <taxon>Bacilli</taxon>
        <taxon>Bacillales</taxon>
        <taxon>Paenibacillaceae</taxon>
        <taxon>Brevibacillus</taxon>
    </lineage>
</organism>
<reference evidence="3" key="2">
    <citation type="submission" date="2021-04" db="EMBL/GenBank/DDBJ databases">
        <title>Brevibacillus composti FJAT-54423, complete genome.</title>
        <authorList>
            <person name="Tang R."/>
        </authorList>
    </citation>
    <scope>NUCLEOTIDE SEQUENCE</scope>
    <source>
        <strain evidence="3">FJAT-54424</strain>
    </source>
</reference>
<evidence type="ECO:0000313" key="5">
    <source>
        <dbReference type="Proteomes" id="UP000677234"/>
    </source>
</evidence>
<name>A0A7T5EN18_9BACL</name>
<keyword evidence="5" id="KW-1185">Reference proteome</keyword>
<dbReference type="Proteomes" id="UP000595847">
    <property type="component" value="Chromosome"/>
</dbReference>
<reference evidence="2 4" key="1">
    <citation type="submission" date="2020-12" db="EMBL/GenBank/DDBJ databases">
        <title>strain FJAT-54423T represents a novel species of the genus Brevibacillus.</title>
        <authorList>
            <person name="Tang R."/>
        </authorList>
    </citation>
    <scope>NUCLEOTIDE SEQUENCE [LARGE SCALE GENOMIC DNA]</scope>
    <source>
        <strain evidence="2 4">FJAT-54423</strain>
    </source>
</reference>
<dbReference type="KEGG" id="bcop:JD108_06965"/>
<evidence type="ECO:0000313" key="3">
    <source>
        <dbReference type="EMBL" id="QUO42645.1"/>
    </source>
</evidence>
<dbReference type="AlphaFoldDB" id="A0A7T5EN18"/>
<evidence type="ECO:0000313" key="4">
    <source>
        <dbReference type="Proteomes" id="UP000595847"/>
    </source>
</evidence>
<accession>A0A7T5EN18</accession>
<gene>
    <name evidence="2" type="ORF">JD108_06965</name>
    <name evidence="3" type="ORF">KDJ56_06645</name>
</gene>
<sequence length="222" mass="25933">MLGWWILFAIFLIMVFIVMTPVRISVYYGRVGDNDHLVMEVSAWFRIIRRKFELPVMTLQKTDKGPELRAKVETVDQQTKRDERVKGVDQKQLQKWKKNYQKLLKRFHDFQPIIQKFLKQVRCQRLEWHTVLGAGDAAETGAILGVIWGVKSIIVSLFSHAISLRSMPRLSVQPVWNQMVIRTQARIILHFRLGHALLTGIRLLVRLRQKPKPQWKTTPSGA</sequence>
<proteinExistence type="predicted"/>
<dbReference type="EMBL" id="CP073708">
    <property type="protein sequence ID" value="QUO42645.1"/>
    <property type="molecule type" value="Genomic_DNA"/>
</dbReference>
<keyword evidence="1" id="KW-0472">Membrane</keyword>
<keyword evidence="1" id="KW-0812">Transmembrane</keyword>
<evidence type="ECO:0000313" key="2">
    <source>
        <dbReference type="EMBL" id="QQE75619.1"/>
    </source>
</evidence>
<dbReference type="Proteomes" id="UP000677234">
    <property type="component" value="Chromosome"/>
</dbReference>
<protein>
    <submittedName>
        <fullName evidence="2">DUF2953 domain-containing protein</fullName>
    </submittedName>
</protein>
<dbReference type="Pfam" id="PF11167">
    <property type="entry name" value="DUF2953"/>
    <property type="match status" value="1"/>
</dbReference>
<keyword evidence="1" id="KW-1133">Transmembrane helix</keyword>
<feature type="transmembrane region" description="Helical" evidence="1">
    <location>
        <begin position="6"/>
        <end position="29"/>
    </location>
</feature>